<gene>
    <name evidence="1" type="ORF">METZ01_LOCUS249939</name>
</gene>
<sequence length="49" mass="5787">MIQTGHFALALLQQSRRLYDELITKYQLKRDWETNGALYVCKQPQAFKA</sequence>
<proteinExistence type="predicted"/>
<name>A0A382ICJ7_9ZZZZ</name>
<evidence type="ECO:0000313" key="1">
    <source>
        <dbReference type="EMBL" id="SVB97085.1"/>
    </source>
</evidence>
<reference evidence="1" key="1">
    <citation type="submission" date="2018-05" db="EMBL/GenBank/DDBJ databases">
        <authorList>
            <person name="Lanie J.A."/>
            <person name="Ng W.-L."/>
            <person name="Kazmierczak K.M."/>
            <person name="Andrzejewski T.M."/>
            <person name="Davidsen T.M."/>
            <person name="Wayne K.J."/>
            <person name="Tettelin H."/>
            <person name="Glass J.I."/>
            <person name="Rusch D."/>
            <person name="Podicherti R."/>
            <person name="Tsui H.-C.T."/>
            <person name="Winkler M.E."/>
        </authorList>
    </citation>
    <scope>NUCLEOTIDE SEQUENCE</scope>
</reference>
<dbReference type="EMBL" id="UINC01066406">
    <property type="protein sequence ID" value="SVB97085.1"/>
    <property type="molecule type" value="Genomic_DNA"/>
</dbReference>
<protein>
    <submittedName>
        <fullName evidence="1">Uncharacterized protein</fullName>
    </submittedName>
</protein>
<feature type="non-terminal residue" evidence="1">
    <location>
        <position position="49"/>
    </location>
</feature>
<organism evidence="1">
    <name type="scientific">marine metagenome</name>
    <dbReference type="NCBI Taxonomy" id="408172"/>
    <lineage>
        <taxon>unclassified sequences</taxon>
        <taxon>metagenomes</taxon>
        <taxon>ecological metagenomes</taxon>
    </lineage>
</organism>
<accession>A0A382ICJ7</accession>
<dbReference type="AlphaFoldDB" id="A0A382ICJ7"/>